<evidence type="ECO:0000256" key="4">
    <source>
        <dbReference type="ARBA" id="ARBA00022927"/>
    </source>
</evidence>
<evidence type="ECO:0000259" key="6">
    <source>
        <dbReference type="Pfam" id="PF01602"/>
    </source>
</evidence>
<dbReference type="GO" id="GO:0012505">
    <property type="term" value="C:endomembrane system"/>
    <property type="evidence" value="ECO:0007669"/>
    <property type="project" value="UniProtKB-SubCell"/>
</dbReference>
<dbReference type="AlphaFoldDB" id="A0A7J7KLB9"/>
<reference evidence="7" key="1">
    <citation type="submission" date="2020-06" db="EMBL/GenBank/DDBJ databases">
        <title>Draft genome of Bugula neritina, a colonial animal packing powerful symbionts and potential medicines.</title>
        <authorList>
            <person name="Rayko M."/>
        </authorList>
    </citation>
    <scope>NUCLEOTIDE SEQUENCE [LARGE SCALE GENOMIC DNA]</scope>
    <source>
        <strain evidence="7">Kwan_BN1</strain>
    </source>
</reference>
<evidence type="ECO:0000313" key="7">
    <source>
        <dbReference type="EMBL" id="KAF6038951.1"/>
    </source>
</evidence>
<dbReference type="InterPro" id="IPR016024">
    <property type="entry name" value="ARM-type_fold"/>
</dbReference>
<keyword evidence="8" id="KW-1185">Reference proteome</keyword>
<evidence type="ECO:0000256" key="1">
    <source>
        <dbReference type="ARBA" id="ARBA00004308"/>
    </source>
</evidence>
<evidence type="ECO:0000256" key="3">
    <source>
        <dbReference type="ARBA" id="ARBA00022448"/>
    </source>
</evidence>
<evidence type="ECO:0000256" key="2">
    <source>
        <dbReference type="ARBA" id="ARBA00006613"/>
    </source>
</evidence>
<keyword evidence="5" id="KW-0472">Membrane</keyword>
<dbReference type="Gene3D" id="1.25.10.10">
    <property type="entry name" value="Leucine-rich Repeat Variant"/>
    <property type="match status" value="1"/>
</dbReference>
<protein>
    <submittedName>
        <fullName evidence="7">AP4B1</fullName>
    </submittedName>
</protein>
<dbReference type="InterPro" id="IPR026739">
    <property type="entry name" value="AP_beta"/>
</dbReference>
<dbReference type="PANTHER" id="PTHR11134">
    <property type="entry name" value="ADAPTOR COMPLEX SUBUNIT BETA FAMILY MEMBER"/>
    <property type="match status" value="1"/>
</dbReference>
<dbReference type="InterPro" id="IPR002553">
    <property type="entry name" value="Clathrin/coatomer_adapt-like_N"/>
</dbReference>
<comment type="subcellular location">
    <subcellularLocation>
        <location evidence="1">Endomembrane system</location>
    </subcellularLocation>
</comment>
<dbReference type="InterPro" id="IPR011989">
    <property type="entry name" value="ARM-like"/>
</dbReference>
<comment type="similarity">
    <text evidence="2">Belongs to the adaptor complexes large subunit family.</text>
</comment>
<dbReference type="GO" id="GO:0030117">
    <property type="term" value="C:membrane coat"/>
    <property type="evidence" value="ECO:0007669"/>
    <property type="project" value="InterPro"/>
</dbReference>
<keyword evidence="3" id="KW-0813">Transport</keyword>
<proteinExistence type="inferred from homology"/>
<accession>A0A7J7KLB9</accession>
<dbReference type="EMBL" id="VXIV02000324">
    <property type="protein sequence ID" value="KAF6038951.1"/>
    <property type="molecule type" value="Genomic_DNA"/>
</dbReference>
<sequence>MDLSQKLKDRDYARQLCGNLQMNKNYQQLLPKVMQLMAHPDIGVKRITYSTYAKHSDKVPSEALLAVNTMLKDSCHQSPLVRALVLNTICYIKQETTSGILHRIISAGLKDSSAYVRRHAIIAKHCSDKVQGAELQDIVLTPYIDDPDPLVSSLTLLTSSESVENQKHTSACLKMLNKINSLTVEGKIAVLSSLKTYVPPSGEQMLNILNVLDPMLDSEKVSLVTATLDIFLLYSIKFEGELAADLHLRILNCCLSFLRSSDPSVVYCILLWMEENLQKYLSSRKETTSNVSGDQKSDVNCKPLFDNYHLLFGKLNDPAYLSVIKLDTLRLCVTEDNISSILEDIQSVLQRKYKESAVCDRIIAILLDLSKDSKFTDQSKQILTDLLNSTQVEILTSFLKFLHSISSYDDHIFESLFKLVVVKWRQLSSSDLAVLLHLIANFSHKQPETATYVTEITKYLLGGTTPNSAGLKSLLLHSVTECFIHQPAEYLETFKQCVSALEAEDDFIIQEQVKWCIGRVSKLLNN</sequence>
<dbReference type="GO" id="GO:0006886">
    <property type="term" value="P:intracellular protein transport"/>
    <property type="evidence" value="ECO:0007669"/>
    <property type="project" value="InterPro"/>
</dbReference>
<evidence type="ECO:0000313" key="8">
    <source>
        <dbReference type="Proteomes" id="UP000593567"/>
    </source>
</evidence>
<dbReference type="OrthoDB" id="10254310at2759"/>
<name>A0A7J7KLB9_BUGNE</name>
<evidence type="ECO:0000256" key="5">
    <source>
        <dbReference type="ARBA" id="ARBA00023136"/>
    </source>
</evidence>
<gene>
    <name evidence="7" type="ORF">EB796_002735</name>
</gene>
<keyword evidence="4" id="KW-0653">Protein transport</keyword>
<dbReference type="SUPFAM" id="SSF48371">
    <property type="entry name" value="ARM repeat"/>
    <property type="match status" value="1"/>
</dbReference>
<dbReference type="GO" id="GO:0016192">
    <property type="term" value="P:vesicle-mediated transport"/>
    <property type="evidence" value="ECO:0007669"/>
    <property type="project" value="InterPro"/>
</dbReference>
<organism evidence="7 8">
    <name type="scientific">Bugula neritina</name>
    <name type="common">Brown bryozoan</name>
    <name type="synonym">Sertularia neritina</name>
    <dbReference type="NCBI Taxonomy" id="10212"/>
    <lineage>
        <taxon>Eukaryota</taxon>
        <taxon>Metazoa</taxon>
        <taxon>Spiralia</taxon>
        <taxon>Lophotrochozoa</taxon>
        <taxon>Bryozoa</taxon>
        <taxon>Gymnolaemata</taxon>
        <taxon>Cheilostomatida</taxon>
        <taxon>Flustrina</taxon>
        <taxon>Buguloidea</taxon>
        <taxon>Bugulidae</taxon>
        <taxon>Bugula</taxon>
    </lineage>
</organism>
<dbReference type="Pfam" id="PF01602">
    <property type="entry name" value="Adaptin_N"/>
    <property type="match status" value="1"/>
</dbReference>
<comment type="caution">
    <text evidence="7">The sequence shown here is derived from an EMBL/GenBank/DDBJ whole genome shotgun (WGS) entry which is preliminary data.</text>
</comment>
<dbReference type="Proteomes" id="UP000593567">
    <property type="component" value="Unassembled WGS sequence"/>
</dbReference>
<feature type="domain" description="Clathrin/coatomer adaptor adaptin-like N-terminal" evidence="6">
    <location>
        <begin position="20"/>
        <end position="504"/>
    </location>
</feature>